<dbReference type="Proteomes" id="UP001335648">
    <property type="component" value="Unassembled WGS sequence"/>
</dbReference>
<evidence type="ECO:0000313" key="2">
    <source>
        <dbReference type="Proteomes" id="UP001335648"/>
    </source>
</evidence>
<gene>
    <name evidence="1" type="ORF">CesoFtcFv8_019606</name>
</gene>
<proteinExistence type="predicted"/>
<evidence type="ECO:0000313" key="1">
    <source>
        <dbReference type="EMBL" id="KAK5883255.1"/>
    </source>
</evidence>
<dbReference type="AlphaFoldDB" id="A0AAN8BE30"/>
<keyword evidence="2" id="KW-1185">Reference proteome</keyword>
<comment type="caution">
    <text evidence="1">The sequence shown here is derived from an EMBL/GenBank/DDBJ whole genome shotgun (WGS) entry which is preliminary data.</text>
</comment>
<sequence>MCSANGRRLRDLGHCLEDIRGRRGATRGGSLERSGWKERPIKPREEKHVITESKRCGGAERPTRYGPILYRIITAGLFHVA</sequence>
<organism evidence="1 2">
    <name type="scientific">Champsocephalus esox</name>
    <name type="common">pike icefish</name>
    <dbReference type="NCBI Taxonomy" id="159716"/>
    <lineage>
        <taxon>Eukaryota</taxon>
        <taxon>Metazoa</taxon>
        <taxon>Chordata</taxon>
        <taxon>Craniata</taxon>
        <taxon>Vertebrata</taxon>
        <taxon>Euteleostomi</taxon>
        <taxon>Actinopterygii</taxon>
        <taxon>Neopterygii</taxon>
        <taxon>Teleostei</taxon>
        <taxon>Neoteleostei</taxon>
        <taxon>Acanthomorphata</taxon>
        <taxon>Eupercaria</taxon>
        <taxon>Perciformes</taxon>
        <taxon>Notothenioidei</taxon>
        <taxon>Channichthyidae</taxon>
        <taxon>Champsocephalus</taxon>
    </lineage>
</organism>
<protein>
    <submittedName>
        <fullName evidence="1">Uncharacterized protein</fullName>
    </submittedName>
</protein>
<reference evidence="1 2" key="1">
    <citation type="journal article" date="2023" name="Mol. Biol. Evol.">
        <title>Genomics of Secondarily Temperate Adaptation in the Only Non-Antarctic Icefish.</title>
        <authorList>
            <person name="Rivera-Colon A.G."/>
            <person name="Rayamajhi N."/>
            <person name="Minhas B.F."/>
            <person name="Madrigal G."/>
            <person name="Bilyk K.T."/>
            <person name="Yoon V."/>
            <person name="Hune M."/>
            <person name="Gregory S."/>
            <person name="Cheng C.H.C."/>
            <person name="Catchen J.M."/>
        </authorList>
    </citation>
    <scope>NUCLEOTIDE SEQUENCE [LARGE SCALE GENOMIC DNA]</scope>
    <source>
        <strain evidence="1">JC2023a</strain>
    </source>
</reference>
<name>A0AAN8BE30_9TELE</name>
<dbReference type="EMBL" id="JAULUE010002061">
    <property type="protein sequence ID" value="KAK5883255.1"/>
    <property type="molecule type" value="Genomic_DNA"/>
</dbReference>
<accession>A0AAN8BE30</accession>